<dbReference type="GO" id="GO:0005654">
    <property type="term" value="C:nucleoplasm"/>
    <property type="evidence" value="ECO:0007669"/>
    <property type="project" value="TreeGrafter"/>
</dbReference>
<dbReference type="InterPro" id="IPR029251">
    <property type="entry name" value="Faap100"/>
</dbReference>
<evidence type="ECO:0000313" key="2">
    <source>
        <dbReference type="Proteomes" id="UP001178508"/>
    </source>
</evidence>
<sequence>MEGRCAVETWAEFRSSGSTCPQRLVYTHGTDVFLCTGDDEVYVFCSERRKVTTVLKFPGPLNDLYGTNEKTPLYAACSNGVYCVCLQSLLSRPQNLSADASTSPAELQISSESLVVPVEGVLSLLPIGSLLVTLSLRDTFWTLTLYSSSKQSEPFQVLGSFSLPVVSGVSHHETEGKTRMKRRPMLIYVCSGDSTPLSSSPTSLDANGHISHFSLEPVLFKLLFGVDAALAKSPVILCGLPDGRLCFLPLRPLGSGLRVLHSLEQSVIFIGASSFLETSGHAQCLVALGEQGRVVQIKVNKAGPEGGRNTAGFTEGCVPGPVMCSCIDKNYLYYSTGSDLLVLDLSEGSNGRKKDEETCNKMVAALQNPSSLNVCRVNTLVELKNTTAGEVQLLSLSVGGQLQRITVPVRKDDGTLSNVPSTQVGKGIRDLLSAIGDVCERASDLKSAIKSKNQILMHLNQVLNISFLLTANSDKHLLVQEKLFRCHAMTSWSRLLQKDFLNLTCVLDNSSPYVLEQGWTLSITVSPLAHSPSAGRERSSTNFSFPFQNLLPGETLEVSLPLTAAADTSFPITVSCSIIFSLSSLLEEEAAKLHGLQSRCISLPLNTLTVDWLQALQVDCSKPTSQFDNTNNAIQAFIDSRRIRCSRRGEVGGESTPKSEPEKYSATVRVSSELLKETLLLKNCDSDPHPNVCLSLLDWLLSEQHEGVKRGQQGDKTAVSNSVIYARGPNGHTIKLTATEGNLKVENTGKEESLTTVEVQIESSSLAAVCGLHHAVLHRVQTLLLTAPDRAASTKSVQSLALRRTLQQAEHLLQQIQQHRISEGFSVGVSRGQMTGPLLRVYRELRENPLLIV</sequence>
<dbReference type="Pfam" id="PF15146">
    <property type="entry name" value="FANCAA"/>
    <property type="match status" value="1"/>
</dbReference>
<evidence type="ECO:0000313" key="1">
    <source>
        <dbReference type="EMBL" id="CAJ1080743.1"/>
    </source>
</evidence>
<protein>
    <submittedName>
        <fullName evidence="1">Fanconi anemia core complex-associated protein 100</fullName>
    </submittedName>
</protein>
<reference evidence="1" key="1">
    <citation type="submission" date="2023-08" db="EMBL/GenBank/DDBJ databases">
        <authorList>
            <person name="Alioto T."/>
            <person name="Alioto T."/>
            <person name="Gomez Garrido J."/>
        </authorList>
    </citation>
    <scope>NUCLEOTIDE SEQUENCE</scope>
</reference>
<proteinExistence type="predicted"/>
<organism evidence="1 2">
    <name type="scientific">Xyrichtys novacula</name>
    <name type="common">Pearly razorfish</name>
    <name type="synonym">Hemipteronotus novacula</name>
    <dbReference type="NCBI Taxonomy" id="13765"/>
    <lineage>
        <taxon>Eukaryota</taxon>
        <taxon>Metazoa</taxon>
        <taxon>Chordata</taxon>
        <taxon>Craniata</taxon>
        <taxon>Vertebrata</taxon>
        <taxon>Euteleostomi</taxon>
        <taxon>Actinopterygii</taxon>
        <taxon>Neopterygii</taxon>
        <taxon>Teleostei</taxon>
        <taxon>Neoteleostei</taxon>
        <taxon>Acanthomorphata</taxon>
        <taxon>Eupercaria</taxon>
        <taxon>Labriformes</taxon>
        <taxon>Labridae</taxon>
        <taxon>Xyrichtys</taxon>
    </lineage>
</organism>
<dbReference type="PANTHER" id="PTHR14890">
    <property type="entry name" value="FANCONI ANEMIA CORE COMPLEX-ASSOCIATED PROTEIN 100"/>
    <property type="match status" value="1"/>
</dbReference>
<dbReference type="GO" id="GO:0043240">
    <property type="term" value="C:Fanconi anaemia nuclear complex"/>
    <property type="evidence" value="ECO:0007669"/>
    <property type="project" value="InterPro"/>
</dbReference>
<gene>
    <name evidence="1" type="ORF">XNOV1_A037068</name>
</gene>
<dbReference type="GO" id="GO:0036297">
    <property type="term" value="P:interstrand cross-link repair"/>
    <property type="evidence" value="ECO:0007669"/>
    <property type="project" value="InterPro"/>
</dbReference>
<dbReference type="EMBL" id="OY660882">
    <property type="protein sequence ID" value="CAJ1080743.1"/>
    <property type="molecule type" value="Genomic_DNA"/>
</dbReference>
<keyword evidence="2" id="KW-1185">Reference proteome</keyword>
<dbReference type="AlphaFoldDB" id="A0AAV1H4J5"/>
<dbReference type="Proteomes" id="UP001178508">
    <property type="component" value="Chromosome 19"/>
</dbReference>
<dbReference type="PANTHER" id="PTHR14890:SF1">
    <property type="entry name" value="FANCONI ANEMIA CORE COMPLEX-ASSOCIATED PROTEIN 100"/>
    <property type="match status" value="1"/>
</dbReference>
<accession>A0AAV1H4J5</accession>
<name>A0AAV1H4J5_XYRNO</name>